<accession>A2DWV0</accession>
<dbReference type="VEuPathDB" id="TrichDB:TVAGG3_0839380"/>
<dbReference type="InterPro" id="IPR016024">
    <property type="entry name" value="ARM-type_fold"/>
</dbReference>
<organism evidence="1 2">
    <name type="scientific">Trichomonas vaginalis (strain ATCC PRA-98 / G3)</name>
    <dbReference type="NCBI Taxonomy" id="412133"/>
    <lineage>
        <taxon>Eukaryota</taxon>
        <taxon>Metamonada</taxon>
        <taxon>Parabasalia</taxon>
        <taxon>Trichomonadida</taxon>
        <taxon>Trichomonadidae</taxon>
        <taxon>Trichomonas</taxon>
    </lineage>
</organism>
<name>A2DWV0_TRIV3</name>
<dbReference type="EMBL" id="DS113260">
    <property type="protein sequence ID" value="EAY15132.1"/>
    <property type="molecule type" value="Genomic_DNA"/>
</dbReference>
<keyword evidence="2" id="KW-1185">Reference proteome</keyword>
<dbReference type="VEuPathDB" id="TrichDB:TVAG_392490"/>
<sequence length="368" mass="43303">MLFDSLTKEEFAEFQGATFIFLYTFIDIFDDAQSMFNIQEIFNLTLNLLQNHDNHSTKYCLDFMTRVIMKFQLDLDLIEINEIIQKFYDSNIEDIIATNNFLIQYIRKVNTPDQIHQIYEIIINNLLSINDCSTFEVLLELFANDGNMIQHYVGTSHFLEFLKKFNSINNEFNSVHVKNAIKFLSFVISSQNDMEKAKNITNLINFMNLCEMFETTDSNDYFKELVELFICILDTDPQNFMKLFIDNNIVMISIDEFIHGTHSRSVIIIKLIEKLFAYFPDIMLDFLLSDSFFQTNNLLSFHEAESMDFCVFIFDVINFAKAKPDKLEFIVQQLEESEFLEDLNELMESNPEYFGEICQAILNTLKLE</sequence>
<reference evidence="1" key="2">
    <citation type="journal article" date="2007" name="Science">
        <title>Draft genome sequence of the sexually transmitted pathogen Trichomonas vaginalis.</title>
        <authorList>
            <person name="Carlton J.M."/>
            <person name="Hirt R.P."/>
            <person name="Silva J.C."/>
            <person name="Delcher A.L."/>
            <person name="Schatz M."/>
            <person name="Zhao Q."/>
            <person name="Wortman J.R."/>
            <person name="Bidwell S.L."/>
            <person name="Alsmark U.C.M."/>
            <person name="Besteiro S."/>
            <person name="Sicheritz-Ponten T."/>
            <person name="Noel C.J."/>
            <person name="Dacks J.B."/>
            <person name="Foster P.G."/>
            <person name="Simillion C."/>
            <person name="Van de Peer Y."/>
            <person name="Miranda-Saavedra D."/>
            <person name="Barton G.J."/>
            <person name="Westrop G.D."/>
            <person name="Mueller S."/>
            <person name="Dessi D."/>
            <person name="Fiori P.L."/>
            <person name="Ren Q."/>
            <person name="Paulsen I."/>
            <person name="Zhang H."/>
            <person name="Bastida-Corcuera F.D."/>
            <person name="Simoes-Barbosa A."/>
            <person name="Brown M.T."/>
            <person name="Hayes R.D."/>
            <person name="Mukherjee M."/>
            <person name="Okumura C.Y."/>
            <person name="Schneider R."/>
            <person name="Smith A.J."/>
            <person name="Vanacova S."/>
            <person name="Villalvazo M."/>
            <person name="Haas B.J."/>
            <person name="Pertea M."/>
            <person name="Feldblyum T.V."/>
            <person name="Utterback T.R."/>
            <person name="Shu C.L."/>
            <person name="Osoegawa K."/>
            <person name="de Jong P.J."/>
            <person name="Hrdy I."/>
            <person name="Horvathova L."/>
            <person name="Zubacova Z."/>
            <person name="Dolezal P."/>
            <person name="Malik S.B."/>
            <person name="Logsdon J.M. Jr."/>
            <person name="Henze K."/>
            <person name="Gupta A."/>
            <person name="Wang C.C."/>
            <person name="Dunne R.L."/>
            <person name="Upcroft J.A."/>
            <person name="Upcroft P."/>
            <person name="White O."/>
            <person name="Salzberg S.L."/>
            <person name="Tang P."/>
            <person name="Chiu C.-H."/>
            <person name="Lee Y.-S."/>
            <person name="Embley T.M."/>
            <person name="Coombs G.H."/>
            <person name="Mottram J.C."/>
            <person name="Tachezy J."/>
            <person name="Fraser-Liggett C.M."/>
            <person name="Johnson P.J."/>
        </authorList>
    </citation>
    <scope>NUCLEOTIDE SEQUENCE [LARGE SCALE GENOMIC DNA]</scope>
    <source>
        <strain evidence="1">G3</strain>
    </source>
</reference>
<dbReference type="KEGG" id="tva:4773133"/>
<protein>
    <submittedName>
        <fullName evidence="1">Uncharacterized protein</fullName>
    </submittedName>
</protein>
<gene>
    <name evidence="1" type="ORF">TVAG_392490</name>
</gene>
<evidence type="ECO:0000313" key="1">
    <source>
        <dbReference type="EMBL" id="EAY15132.1"/>
    </source>
</evidence>
<evidence type="ECO:0000313" key="2">
    <source>
        <dbReference type="Proteomes" id="UP000001542"/>
    </source>
</evidence>
<reference evidence="1" key="1">
    <citation type="submission" date="2006-10" db="EMBL/GenBank/DDBJ databases">
        <authorList>
            <person name="Amadeo P."/>
            <person name="Zhao Q."/>
            <person name="Wortman J."/>
            <person name="Fraser-Liggett C."/>
            <person name="Carlton J."/>
        </authorList>
    </citation>
    <scope>NUCLEOTIDE SEQUENCE</scope>
    <source>
        <strain evidence="1">G3</strain>
    </source>
</reference>
<dbReference type="InParanoid" id="A2DWV0"/>
<dbReference type="RefSeq" id="XP_001327355.1">
    <property type="nucleotide sequence ID" value="XM_001327320.1"/>
</dbReference>
<proteinExistence type="predicted"/>
<dbReference type="Proteomes" id="UP000001542">
    <property type="component" value="Unassembled WGS sequence"/>
</dbReference>
<dbReference type="AlphaFoldDB" id="A2DWV0"/>
<dbReference type="SUPFAM" id="SSF48371">
    <property type="entry name" value="ARM repeat"/>
    <property type="match status" value="1"/>
</dbReference>